<dbReference type="GO" id="GO:0032049">
    <property type="term" value="P:cardiolipin biosynthetic process"/>
    <property type="evidence" value="ECO:0007669"/>
    <property type="project" value="InterPro"/>
</dbReference>
<dbReference type="CDD" id="cd09159">
    <property type="entry name" value="PLDc_ybhO_like_2"/>
    <property type="match status" value="1"/>
</dbReference>
<dbReference type="SMART" id="SM00155">
    <property type="entry name" value="PLDc"/>
    <property type="match status" value="2"/>
</dbReference>
<protein>
    <submittedName>
        <fullName evidence="2">Putative cardiolipin synthase YbhO</fullName>
        <ecNumber evidence="2">2.7.8.-</ecNumber>
    </submittedName>
</protein>
<dbReference type="NCBIfam" id="NF008427">
    <property type="entry name" value="PRK11263.1"/>
    <property type="match status" value="1"/>
</dbReference>
<dbReference type="EC" id="2.7.8.-" evidence="2"/>
<comment type="caution">
    <text evidence="2">The sequence shown here is derived from an EMBL/GenBank/DDBJ whole genome shotgun (WGS) entry which is preliminary data.</text>
</comment>
<dbReference type="Gene3D" id="3.30.870.10">
    <property type="entry name" value="Endonuclease Chain A"/>
    <property type="match status" value="2"/>
</dbReference>
<reference evidence="2" key="1">
    <citation type="submission" date="2016-10" db="EMBL/GenBank/DDBJ databases">
        <title>Sequence of Gallionella enrichment culture.</title>
        <authorList>
            <person name="Poehlein A."/>
            <person name="Muehling M."/>
            <person name="Daniel R."/>
        </authorList>
    </citation>
    <scope>NUCLEOTIDE SEQUENCE</scope>
</reference>
<dbReference type="EMBL" id="MLJW01000004">
    <property type="protein sequence ID" value="OIR17617.1"/>
    <property type="molecule type" value="Genomic_DNA"/>
</dbReference>
<dbReference type="HAMAP" id="MF_01917">
    <property type="entry name" value="Cardiolipin_synth_ClsB"/>
    <property type="match status" value="1"/>
</dbReference>
<proteinExistence type="inferred from homology"/>
<dbReference type="Pfam" id="PF13091">
    <property type="entry name" value="PLDc_2"/>
    <property type="match status" value="2"/>
</dbReference>
<dbReference type="GO" id="GO:0008808">
    <property type="term" value="F:cardiolipin synthase activity"/>
    <property type="evidence" value="ECO:0007669"/>
    <property type="project" value="InterPro"/>
</dbReference>
<dbReference type="CDD" id="cd09110">
    <property type="entry name" value="PLDc_CLS_1"/>
    <property type="match status" value="1"/>
</dbReference>
<organism evidence="2">
    <name type="scientific">mine drainage metagenome</name>
    <dbReference type="NCBI Taxonomy" id="410659"/>
    <lineage>
        <taxon>unclassified sequences</taxon>
        <taxon>metagenomes</taxon>
        <taxon>ecological metagenomes</taxon>
    </lineage>
</organism>
<dbReference type="SUPFAM" id="SSF56024">
    <property type="entry name" value="Phospholipase D/nuclease"/>
    <property type="match status" value="2"/>
</dbReference>
<dbReference type="PANTHER" id="PTHR21248:SF22">
    <property type="entry name" value="PHOSPHOLIPASE D"/>
    <property type="match status" value="1"/>
</dbReference>
<dbReference type="InterPro" id="IPR001736">
    <property type="entry name" value="PLipase_D/transphosphatidylase"/>
</dbReference>
<dbReference type="AlphaFoldDB" id="A0A1J5T9V0"/>
<accession>A0A1J5T9V0</accession>
<keyword evidence="2" id="KW-0808">Transferase</keyword>
<evidence type="ECO:0000313" key="2">
    <source>
        <dbReference type="EMBL" id="OIR17617.1"/>
    </source>
</evidence>
<gene>
    <name evidence="2" type="primary">ybhO_1</name>
    <name evidence="2" type="ORF">GALL_18350</name>
</gene>
<dbReference type="PANTHER" id="PTHR21248">
    <property type="entry name" value="CARDIOLIPIN SYNTHASE"/>
    <property type="match status" value="1"/>
</dbReference>
<dbReference type="InterPro" id="IPR030872">
    <property type="entry name" value="Cardiolipin_synth_ClsB"/>
</dbReference>
<feature type="domain" description="PLD phosphodiesterase" evidence="1">
    <location>
        <begin position="107"/>
        <end position="134"/>
    </location>
</feature>
<feature type="domain" description="PLD phosphodiesterase" evidence="1">
    <location>
        <begin position="293"/>
        <end position="320"/>
    </location>
</feature>
<evidence type="ECO:0000259" key="1">
    <source>
        <dbReference type="PROSITE" id="PS50035"/>
    </source>
</evidence>
<name>A0A1J5T9V0_9ZZZZ</name>
<dbReference type="InterPro" id="IPR025202">
    <property type="entry name" value="PLD-like_dom"/>
</dbReference>
<dbReference type="PROSITE" id="PS50035">
    <property type="entry name" value="PLD"/>
    <property type="match status" value="2"/>
</dbReference>
<sequence length="391" mass="44364">MTHFISGNQIKLLRNGAEYFPALEAAIENAEHEVYLQTYIYEADETGQRIGHALKLAAQRGVNVNVLLDGFGCKDLSKDYVHELETAGVHVIFYRPKISPWTLKKSRLRRLHRKVAVIDNTIGFVGGINIIDDYHVPHNAPPRIDYAVRVEGALLPIIAASVHNLWRRIAWAHLQHAMTTIRKPAPHFPLHHISQASAYNIKAAFVVRDNLLHRRDIEQAYLSAIQHAKSEIILANAYFVPGRKFRKALIDAAQRGVSVKLLLQGRREYFLMFATHAFYSVFLKNGIEIYEYRKSFMHSKVAVIDRHWATVGSSNIDPFSLLLGHEANILVQNAHFADELRASIISSMNEGAYFISHQEWARGNIAKRFISWIAYGLVRALLGLIGYSSEK</sequence>